<protein>
    <recommendedName>
        <fullName evidence="7">Exocyst component Exo84 C-terminal domain-containing protein</fullName>
    </recommendedName>
</protein>
<dbReference type="InterPro" id="IPR033961">
    <property type="entry name" value="Exo84"/>
</dbReference>
<feature type="compositionally biased region" description="Low complexity" evidence="4">
    <location>
        <begin position="699"/>
        <end position="709"/>
    </location>
</feature>
<dbReference type="PANTHER" id="PTHR21426">
    <property type="entry name" value="EXOCYST COMPLEX COMPONENT 8"/>
    <property type="match status" value="1"/>
</dbReference>
<dbReference type="SUPFAM" id="SSF74788">
    <property type="entry name" value="Cullin repeat-like"/>
    <property type="match status" value="1"/>
</dbReference>
<dbReference type="GO" id="GO:0000145">
    <property type="term" value="C:exocyst"/>
    <property type="evidence" value="ECO:0007669"/>
    <property type="project" value="InterPro"/>
</dbReference>
<dbReference type="Gramene" id="OB08G30920.1">
    <property type="protein sequence ID" value="OB08G30920.1"/>
    <property type="gene ID" value="OB08G30920"/>
</dbReference>
<evidence type="ECO:0000313" key="5">
    <source>
        <dbReference type="EnsemblPlants" id="OB08G30920.1"/>
    </source>
</evidence>
<dbReference type="AlphaFoldDB" id="J3MVG1"/>
<evidence type="ECO:0000313" key="6">
    <source>
        <dbReference type="Proteomes" id="UP000006038"/>
    </source>
</evidence>
<feature type="region of interest" description="Disordered" evidence="4">
    <location>
        <begin position="621"/>
        <end position="734"/>
    </location>
</feature>
<keyword evidence="2" id="KW-0813">Transport</keyword>
<evidence type="ECO:0000256" key="1">
    <source>
        <dbReference type="ARBA" id="ARBA00007210"/>
    </source>
</evidence>
<organism evidence="5">
    <name type="scientific">Oryza brachyantha</name>
    <name type="common">malo sina</name>
    <dbReference type="NCBI Taxonomy" id="4533"/>
    <lineage>
        <taxon>Eukaryota</taxon>
        <taxon>Viridiplantae</taxon>
        <taxon>Streptophyta</taxon>
        <taxon>Embryophyta</taxon>
        <taxon>Tracheophyta</taxon>
        <taxon>Spermatophyta</taxon>
        <taxon>Magnoliopsida</taxon>
        <taxon>Liliopsida</taxon>
        <taxon>Poales</taxon>
        <taxon>Poaceae</taxon>
        <taxon>BOP clade</taxon>
        <taxon>Oryzoideae</taxon>
        <taxon>Oryzeae</taxon>
        <taxon>Oryzinae</taxon>
        <taxon>Oryza</taxon>
    </lineage>
</organism>
<dbReference type="PANTHER" id="PTHR21426:SF13">
    <property type="entry name" value="OS08G0566700 PROTEIN"/>
    <property type="match status" value="1"/>
</dbReference>
<feature type="compositionally biased region" description="Acidic residues" evidence="4">
    <location>
        <begin position="658"/>
        <end position="673"/>
    </location>
</feature>
<keyword evidence="3" id="KW-0268">Exocytosis</keyword>
<dbReference type="GO" id="GO:0006887">
    <property type="term" value="P:exocytosis"/>
    <property type="evidence" value="ECO:0007669"/>
    <property type="project" value="UniProtKB-KW"/>
</dbReference>
<dbReference type="InterPro" id="IPR016159">
    <property type="entry name" value="Cullin_repeat-like_dom_sf"/>
</dbReference>
<comment type="similarity">
    <text evidence="1">Belongs to the EXO84 family.</text>
</comment>
<evidence type="ECO:0000256" key="2">
    <source>
        <dbReference type="ARBA" id="ARBA00022448"/>
    </source>
</evidence>
<dbReference type="HOGENOM" id="CLU_377849_0_0_1"/>
<dbReference type="STRING" id="4533.J3MVG1"/>
<accession>J3MVG1</accession>
<reference evidence="5" key="2">
    <citation type="submission" date="2013-04" db="UniProtKB">
        <authorList>
            <consortium name="EnsemblPlants"/>
        </authorList>
    </citation>
    <scope>IDENTIFICATION</scope>
</reference>
<dbReference type="GO" id="GO:0008104">
    <property type="term" value="P:intracellular protein localization"/>
    <property type="evidence" value="ECO:0007669"/>
    <property type="project" value="TreeGrafter"/>
</dbReference>
<keyword evidence="6" id="KW-1185">Reference proteome</keyword>
<dbReference type="Proteomes" id="UP000006038">
    <property type="component" value="Chromosome 8"/>
</dbReference>
<name>J3MVG1_ORYBR</name>
<dbReference type="GO" id="GO:0006893">
    <property type="term" value="P:Golgi to plasma membrane transport"/>
    <property type="evidence" value="ECO:0007669"/>
    <property type="project" value="TreeGrafter"/>
</dbReference>
<evidence type="ECO:0008006" key="7">
    <source>
        <dbReference type="Google" id="ProtNLM"/>
    </source>
</evidence>
<evidence type="ECO:0000256" key="3">
    <source>
        <dbReference type="ARBA" id="ARBA00022483"/>
    </source>
</evidence>
<reference evidence="5" key="1">
    <citation type="journal article" date="2013" name="Nat. Commun.">
        <title>Whole-genome sequencing of Oryza brachyantha reveals mechanisms underlying Oryza genome evolution.</title>
        <authorList>
            <person name="Chen J."/>
            <person name="Huang Q."/>
            <person name="Gao D."/>
            <person name="Wang J."/>
            <person name="Lang Y."/>
            <person name="Liu T."/>
            <person name="Li B."/>
            <person name="Bai Z."/>
            <person name="Luis Goicoechea J."/>
            <person name="Liang C."/>
            <person name="Chen C."/>
            <person name="Zhang W."/>
            <person name="Sun S."/>
            <person name="Liao Y."/>
            <person name="Zhang X."/>
            <person name="Yang L."/>
            <person name="Song C."/>
            <person name="Wang M."/>
            <person name="Shi J."/>
            <person name="Liu G."/>
            <person name="Liu J."/>
            <person name="Zhou H."/>
            <person name="Zhou W."/>
            <person name="Yu Q."/>
            <person name="An N."/>
            <person name="Chen Y."/>
            <person name="Cai Q."/>
            <person name="Wang B."/>
            <person name="Liu B."/>
            <person name="Min J."/>
            <person name="Huang Y."/>
            <person name="Wu H."/>
            <person name="Li Z."/>
            <person name="Zhang Y."/>
            <person name="Yin Y."/>
            <person name="Song W."/>
            <person name="Jiang J."/>
            <person name="Jackson S.A."/>
            <person name="Wing R.A."/>
            <person name="Wang J."/>
            <person name="Chen M."/>
        </authorList>
    </citation>
    <scope>NUCLEOTIDE SEQUENCE [LARGE SCALE GENOMIC DNA]</scope>
    <source>
        <strain evidence="5">cv. IRGC 101232</strain>
    </source>
</reference>
<dbReference type="OMA" id="CHHFIRH"/>
<proteinExistence type="inferred from homology"/>
<gene>
    <name evidence="5" type="primary">LOC102713934</name>
</gene>
<evidence type="ECO:0000256" key="4">
    <source>
        <dbReference type="SAM" id="MobiDB-lite"/>
    </source>
</evidence>
<sequence>MFEEAGGDKEKDAINDLKQHAMAQKKLIQDVRNSLYYSSAVALDELGDSDAIATDGEDDIINPTASSSLSLLDDLLLEKRMEQAVEILEQELQRMQESDVVAAASRMSAVLARKASVADRLASVAEHPRTPRPELLRALTGLCRLGEKRRANGLLLGFYRASVRRRVDESLRLKQPGNGKHSYLMHIVRTVLSTVVEASRSAALLQLQPSAEMERWAREEMEDLGVAIREFIFMAAAPSSKLALTLEAARCALDYVPLLDRHQAEYLREVLAQCMEEALAMYAGHLREVIRLLASDGASMVLGRFLVSGVLRTRKHPEMEELSCCLLTTSGRKVATLMQDVVEDVSPLLGLGTGMTSLSLLQLLAELLREYMLQLLAVAAAAANDDMTMVSVLINCTTLLSLFPLVARRIFTATSAAASQQEDFDFPPSQAFDGLILSIKEAAGQVWTCFCHHFIRHTVVMSSNPLLHIRSNSTHAFDAIMPSSAFQVFFLRVRQLNGTYGAILTGEDGTMKKLLQELMEAMMLCLSDNLDSWIHQASHVVPQDTLLQQIQLDVHFLLEVAQFGGFSSDDFRNAALCLLRKAQELAPSCSLEQQQEEGWAADAARHAVQVLMGSQAQQNSCSTVSLQEGEAGDETQPDASSQHQVGACSDGKSSDEFVSLEDEALVDSAEEDSSCSQDGGPVSPTSAPMMAVASRQQLASTTTTPAAAANQKGNSRRKEAREGKGMVSSRPRWH</sequence>
<dbReference type="EnsemblPlants" id="OB08G30920.1">
    <property type="protein sequence ID" value="OB08G30920.1"/>
    <property type="gene ID" value="OB08G30920"/>
</dbReference>
<dbReference type="eggNOG" id="KOG2215">
    <property type="taxonomic scope" value="Eukaryota"/>
</dbReference>